<evidence type="ECO:0000256" key="2">
    <source>
        <dbReference type="ARBA" id="ARBA00022801"/>
    </source>
</evidence>
<sequence>MIKIGVGALVLDENRRVVLVKHGYRSYWYGRWILPGGMLEPGETLVECARREVREETGLEAEIGDHLITFERVVKDKDGVRLHVVYIDFWAYTSSRDLVPGDDVKEAIWVPVQELSYYYQELHPDTRVILEKAGFIDRGGIPGRMLK</sequence>
<dbReference type="InterPro" id="IPR020476">
    <property type="entry name" value="Nudix_hydrolase"/>
</dbReference>
<evidence type="ECO:0000313" key="5">
    <source>
        <dbReference type="EMBL" id="ADI02161.1"/>
    </source>
</evidence>
<gene>
    <name evidence="5" type="ordered locus">Slip_1398</name>
</gene>
<evidence type="ECO:0000259" key="4">
    <source>
        <dbReference type="PROSITE" id="PS51462"/>
    </source>
</evidence>
<evidence type="ECO:0000256" key="1">
    <source>
        <dbReference type="ARBA" id="ARBA00005582"/>
    </source>
</evidence>
<dbReference type="GO" id="GO:0016787">
    <property type="term" value="F:hydrolase activity"/>
    <property type="evidence" value="ECO:0007669"/>
    <property type="project" value="UniProtKB-KW"/>
</dbReference>
<dbReference type="SUPFAM" id="SSF55811">
    <property type="entry name" value="Nudix"/>
    <property type="match status" value="1"/>
</dbReference>
<dbReference type="HOGENOM" id="CLU_037162_20_2_9"/>
<keyword evidence="2 3" id="KW-0378">Hydrolase</keyword>
<dbReference type="PRINTS" id="PR00502">
    <property type="entry name" value="NUDIXFAMILY"/>
</dbReference>
<dbReference type="InterPro" id="IPR015797">
    <property type="entry name" value="NUDIX_hydrolase-like_dom_sf"/>
</dbReference>
<keyword evidence="6" id="KW-1185">Reference proteome</keyword>
<dbReference type="PROSITE" id="PS51462">
    <property type="entry name" value="NUDIX"/>
    <property type="match status" value="1"/>
</dbReference>
<dbReference type="Pfam" id="PF00293">
    <property type="entry name" value="NUDIX"/>
    <property type="match status" value="1"/>
</dbReference>
<reference evidence="5 6" key="2">
    <citation type="journal article" date="2010" name="Stand. Genomic Sci.">
        <title>Complete genome sequence of Syntrophothermus lipocalidus type strain (TGB-C1).</title>
        <authorList>
            <person name="Djao O.D."/>
            <person name="Zhang X."/>
            <person name="Lucas S."/>
            <person name="Lapidus A."/>
            <person name="Del Rio T.G."/>
            <person name="Nolan M."/>
            <person name="Tice H."/>
            <person name="Cheng J.F."/>
            <person name="Han C."/>
            <person name="Tapia R."/>
            <person name="Goodwin L."/>
            <person name="Pitluck S."/>
            <person name="Liolios K."/>
            <person name="Ivanova N."/>
            <person name="Mavromatis K."/>
            <person name="Mikhailova N."/>
            <person name="Ovchinnikova G."/>
            <person name="Pati A."/>
            <person name="Brambilla E."/>
            <person name="Chen A."/>
            <person name="Palaniappan K."/>
            <person name="Land M."/>
            <person name="Hauser L."/>
            <person name="Chang Y.J."/>
            <person name="Jeffries C.D."/>
            <person name="Rohde M."/>
            <person name="Sikorski J."/>
            <person name="Spring S."/>
            <person name="Goker M."/>
            <person name="Detter J.C."/>
            <person name="Woyke T."/>
            <person name="Bristow J."/>
            <person name="Eisen J.A."/>
            <person name="Markowitz V."/>
            <person name="Hugenholtz P."/>
            <person name="Kyrpides N.C."/>
            <person name="Klenk H.P."/>
        </authorList>
    </citation>
    <scope>NUCLEOTIDE SEQUENCE [LARGE SCALE GENOMIC DNA]</scope>
    <source>
        <strain evidence="6">DSM 12680 / TGB-C1</strain>
    </source>
</reference>
<dbReference type="Gene3D" id="3.90.79.10">
    <property type="entry name" value="Nucleoside Triphosphate Pyrophosphohydrolase"/>
    <property type="match status" value="1"/>
</dbReference>
<accession>D7CN76</accession>
<dbReference type="InterPro" id="IPR020084">
    <property type="entry name" value="NUDIX_hydrolase_CS"/>
</dbReference>
<dbReference type="PANTHER" id="PTHR43736">
    <property type="entry name" value="ADP-RIBOSE PYROPHOSPHATASE"/>
    <property type="match status" value="1"/>
</dbReference>
<dbReference type="eggNOG" id="COG1051">
    <property type="taxonomic scope" value="Bacteria"/>
</dbReference>
<organism evidence="5 6">
    <name type="scientific">Syntrophothermus lipocalidus (strain DSM 12680 / TGB-C1)</name>
    <dbReference type="NCBI Taxonomy" id="643648"/>
    <lineage>
        <taxon>Bacteria</taxon>
        <taxon>Bacillati</taxon>
        <taxon>Bacillota</taxon>
        <taxon>Clostridia</taxon>
        <taxon>Eubacteriales</taxon>
        <taxon>Syntrophomonadaceae</taxon>
        <taxon>Syntrophothermus</taxon>
    </lineage>
</organism>
<dbReference type="STRING" id="643648.Slip_1398"/>
<proteinExistence type="inferred from homology"/>
<reference evidence="6" key="1">
    <citation type="journal article" date="2010" name="Stand. Genomic Sci.">
        <title>Complete genome sequence of Syntrophothermus lipocalidus type strain (TGB-C1T).</title>
        <authorList>
            <consortium name="US DOE Joint Genome Institute (JGI-PGF)"/>
            <person name="Djao O."/>
            <person name="Zhang X."/>
            <person name="Lucas S."/>
            <person name="Lapidus A."/>
            <person name="Glavina Del Rio T."/>
            <person name="Nolan M."/>
            <person name="Tice H."/>
            <person name="Cheng J."/>
            <person name="Han C."/>
            <person name="Tapia R."/>
            <person name="Goodwin L."/>
            <person name="Pitluck S."/>
            <person name="Liolios K."/>
            <person name="Ivanova N."/>
            <person name="Mavromatis K."/>
            <person name="Mikhailova N."/>
            <person name="Ovchinnikova G."/>
            <person name="Pati A."/>
            <person name="Brambilla E."/>
            <person name="Chen A."/>
            <person name="Palaniappan K."/>
            <person name="Land M."/>
            <person name="Hauser L."/>
            <person name="Chang Y."/>
            <person name="Jeffries C."/>
            <person name="Rohde M."/>
            <person name="Sikorski J."/>
            <person name="Spring S."/>
            <person name="Goker M."/>
            <person name="Detter J."/>
            <person name="Woyke T."/>
            <person name="Bristow J."/>
            <person name="Eisen J."/>
            <person name="Markowitz V."/>
            <person name="Hugenholtz P."/>
            <person name="Kyrpides N."/>
            <person name="Klenk H."/>
        </authorList>
    </citation>
    <scope>NUCLEOTIDE SEQUENCE [LARGE SCALE GENOMIC DNA]</scope>
    <source>
        <strain evidence="6">DSM 12680 / TGB-C1</strain>
    </source>
</reference>
<dbReference type="AlphaFoldDB" id="D7CN76"/>
<dbReference type="PANTHER" id="PTHR43736:SF1">
    <property type="entry name" value="DIHYDRONEOPTERIN TRIPHOSPHATE DIPHOSPHATASE"/>
    <property type="match status" value="1"/>
</dbReference>
<comment type="similarity">
    <text evidence="1 3">Belongs to the Nudix hydrolase family.</text>
</comment>
<dbReference type="InterPro" id="IPR000086">
    <property type="entry name" value="NUDIX_hydrolase_dom"/>
</dbReference>
<evidence type="ECO:0000256" key="3">
    <source>
        <dbReference type="RuleBase" id="RU003476"/>
    </source>
</evidence>
<feature type="domain" description="Nudix hydrolase" evidence="4">
    <location>
        <begin position="1"/>
        <end position="135"/>
    </location>
</feature>
<dbReference type="CDD" id="cd04673">
    <property type="entry name" value="NUDIX_ADPRase"/>
    <property type="match status" value="1"/>
</dbReference>
<dbReference type="Proteomes" id="UP000000378">
    <property type="component" value="Chromosome"/>
</dbReference>
<dbReference type="RefSeq" id="WP_013175563.1">
    <property type="nucleotide sequence ID" value="NC_014220.1"/>
</dbReference>
<dbReference type="KEGG" id="slp:Slip_1398"/>
<name>D7CN76_SYNLT</name>
<dbReference type="EMBL" id="CP002048">
    <property type="protein sequence ID" value="ADI02161.1"/>
    <property type="molecule type" value="Genomic_DNA"/>
</dbReference>
<dbReference type="PROSITE" id="PS00893">
    <property type="entry name" value="NUDIX_BOX"/>
    <property type="match status" value="1"/>
</dbReference>
<evidence type="ECO:0000313" key="6">
    <source>
        <dbReference type="Proteomes" id="UP000000378"/>
    </source>
</evidence>
<protein>
    <submittedName>
        <fullName evidence="5">NUDIX hydrolase</fullName>
    </submittedName>
</protein>